<dbReference type="SUPFAM" id="SSF52058">
    <property type="entry name" value="L domain-like"/>
    <property type="match status" value="1"/>
</dbReference>
<dbReference type="PANTHER" id="PTHR45752:SF21">
    <property type="entry name" value="LEUCINE-RICH REPEAT-CONTAINING PROTEIN 63"/>
    <property type="match status" value="1"/>
</dbReference>
<evidence type="ECO:0000256" key="3">
    <source>
        <dbReference type="SAM" id="MobiDB-lite"/>
    </source>
</evidence>
<dbReference type="InterPro" id="IPR032675">
    <property type="entry name" value="LRR_dom_sf"/>
</dbReference>
<name>A0AAD9R5L5_ACRCE</name>
<dbReference type="AlphaFoldDB" id="A0AAD9R5L5"/>
<organism evidence="4 5">
    <name type="scientific">Acropora cervicornis</name>
    <name type="common">Staghorn coral</name>
    <dbReference type="NCBI Taxonomy" id="6130"/>
    <lineage>
        <taxon>Eukaryota</taxon>
        <taxon>Metazoa</taxon>
        <taxon>Cnidaria</taxon>
        <taxon>Anthozoa</taxon>
        <taxon>Hexacorallia</taxon>
        <taxon>Scleractinia</taxon>
        <taxon>Astrocoeniina</taxon>
        <taxon>Acroporidae</taxon>
        <taxon>Acropora</taxon>
    </lineage>
</organism>
<dbReference type="SMART" id="SM00369">
    <property type="entry name" value="LRR_TYP"/>
    <property type="match status" value="3"/>
</dbReference>
<comment type="caution">
    <text evidence="4">The sequence shown here is derived from an EMBL/GenBank/DDBJ whole genome shotgun (WGS) entry which is preliminary data.</text>
</comment>
<dbReference type="PANTHER" id="PTHR45752">
    <property type="entry name" value="LEUCINE-RICH REPEAT-CONTAINING"/>
    <property type="match status" value="1"/>
</dbReference>
<dbReference type="InterPro" id="IPR050715">
    <property type="entry name" value="LRR-SigEffector_domain"/>
</dbReference>
<keyword evidence="1" id="KW-0433">Leucine-rich repeat</keyword>
<dbReference type="Proteomes" id="UP001249851">
    <property type="component" value="Unassembled WGS sequence"/>
</dbReference>
<evidence type="ECO:0000256" key="1">
    <source>
        <dbReference type="ARBA" id="ARBA00022614"/>
    </source>
</evidence>
<proteinExistence type="predicted"/>
<feature type="compositionally biased region" description="Basic and acidic residues" evidence="3">
    <location>
        <begin position="303"/>
        <end position="338"/>
    </location>
</feature>
<accession>A0AAD9R5L5</accession>
<feature type="region of interest" description="Disordered" evidence="3">
    <location>
        <begin position="264"/>
        <end position="338"/>
    </location>
</feature>
<keyword evidence="2" id="KW-0677">Repeat</keyword>
<protein>
    <submittedName>
        <fullName evidence="4">Leucine-rich repeat-containing protein 63</fullName>
    </submittedName>
</protein>
<keyword evidence="5" id="KW-1185">Reference proteome</keyword>
<dbReference type="EMBL" id="JARQWQ010000002">
    <property type="protein sequence ID" value="KAK2573480.1"/>
    <property type="molecule type" value="Genomic_DNA"/>
</dbReference>
<evidence type="ECO:0000256" key="2">
    <source>
        <dbReference type="ARBA" id="ARBA00022737"/>
    </source>
</evidence>
<reference evidence="4" key="1">
    <citation type="journal article" date="2023" name="G3 (Bethesda)">
        <title>Whole genome assembly and annotation of the endangered Caribbean coral Acropora cervicornis.</title>
        <authorList>
            <person name="Selwyn J.D."/>
            <person name="Vollmer S.V."/>
        </authorList>
    </citation>
    <scope>NUCLEOTIDE SEQUENCE</scope>
    <source>
        <strain evidence="4">K2</strain>
    </source>
</reference>
<gene>
    <name evidence="4" type="ORF">P5673_001137</name>
</gene>
<evidence type="ECO:0000313" key="4">
    <source>
        <dbReference type="EMBL" id="KAK2573480.1"/>
    </source>
</evidence>
<dbReference type="InterPro" id="IPR003591">
    <property type="entry name" value="Leu-rich_rpt_typical-subtyp"/>
</dbReference>
<dbReference type="PROSITE" id="PS51450">
    <property type="entry name" value="LRR"/>
    <property type="match status" value="1"/>
</dbReference>
<feature type="compositionally biased region" description="Polar residues" evidence="3">
    <location>
        <begin position="276"/>
        <end position="288"/>
    </location>
</feature>
<sequence>MATATVAPFVLLRRPLPPKKIQKPTPAHSLMEDEFSETTDYCKISSKSSDVSSMKRFTTTKSKAHKLPTEVKYHGDVPLPIKSVVKPFKMKGPDPWPPRPPRKLRELPVEAFIKDSYTRPPPEFTLKDFERKLSSCAEQNDDSDPMISDQNYEKFTSWFAANKPIQSTIHSIEIDSSVDVPNVTPRVPVRQLLIEMQFQEMDNYFPSPDQELCPVTDYYSSTEVPMTPAVSKQTLPTSRFALLPPIETENVAGDFENKLGLGKNNSMYTPHIPTKSLGQTTAGNSRTVQETKEENTSSTKSEGPLRKELRARFDLDQLTSERKDQCTSPRGESKETKNIHRTMAKEHNLSLDIAEVYDSQLSPLEAVVLNAMLTGSSVFPLEILQLVNLVSLKLRNNPIKQIPYDIKVLKRLVVFEIPYNSLTSLPSSLFQLRHLEILDLAYNNLSFIPSDIGKLSGLRELNLEGNQLGALPMGALSLNLKYLRIMNNFMHPLLWRETANNQPQRLTDLSALAVFRAEIHLKNQSLPEVLKKIMESYSRCNNCDGPMFGPGVQVIRAPSEIFGFRNLPFLFNVCTQTCRREFRKDPDSLNKWIKRNVPIDLA</sequence>
<reference evidence="4" key="2">
    <citation type="journal article" date="2023" name="Science">
        <title>Genomic signatures of disease resistance in endangered staghorn corals.</title>
        <authorList>
            <person name="Vollmer S.V."/>
            <person name="Selwyn J.D."/>
            <person name="Despard B.A."/>
            <person name="Roesel C.L."/>
        </authorList>
    </citation>
    <scope>NUCLEOTIDE SEQUENCE</scope>
    <source>
        <strain evidence="4">K2</strain>
    </source>
</reference>
<dbReference type="InterPro" id="IPR001611">
    <property type="entry name" value="Leu-rich_rpt"/>
</dbReference>
<evidence type="ECO:0000313" key="5">
    <source>
        <dbReference type="Proteomes" id="UP001249851"/>
    </source>
</evidence>
<dbReference type="Gene3D" id="3.80.10.10">
    <property type="entry name" value="Ribonuclease Inhibitor"/>
    <property type="match status" value="1"/>
</dbReference>
<dbReference type="Pfam" id="PF13855">
    <property type="entry name" value="LRR_8"/>
    <property type="match status" value="1"/>
</dbReference>